<dbReference type="Proteomes" id="UP000887580">
    <property type="component" value="Unplaced"/>
</dbReference>
<dbReference type="WBParaSite" id="PS1159_v2.g2674.t1">
    <property type="protein sequence ID" value="PS1159_v2.g2674.t1"/>
    <property type="gene ID" value="PS1159_v2.g2674"/>
</dbReference>
<evidence type="ECO:0000313" key="1">
    <source>
        <dbReference type="Proteomes" id="UP000887580"/>
    </source>
</evidence>
<evidence type="ECO:0000313" key="2">
    <source>
        <dbReference type="WBParaSite" id="PS1159_v2.g2674.t1"/>
    </source>
</evidence>
<accession>A0AC35G845</accession>
<reference evidence="2" key="1">
    <citation type="submission" date="2022-11" db="UniProtKB">
        <authorList>
            <consortium name="WormBaseParasite"/>
        </authorList>
    </citation>
    <scope>IDENTIFICATION</scope>
</reference>
<proteinExistence type="predicted"/>
<name>A0AC35G845_9BILA</name>
<sequence>MFSMNSLSHDIQCSDYSLDHQQQQQQPTIGHELNDYQNFEQIHEKPPLTAIGEVIELIGNEWNSNNEYWKNNTNHHNIQLSICHFCAHPIQERFLLKVN</sequence>
<organism evidence="1 2">
    <name type="scientific">Panagrolaimus sp. PS1159</name>
    <dbReference type="NCBI Taxonomy" id="55785"/>
    <lineage>
        <taxon>Eukaryota</taxon>
        <taxon>Metazoa</taxon>
        <taxon>Ecdysozoa</taxon>
        <taxon>Nematoda</taxon>
        <taxon>Chromadorea</taxon>
        <taxon>Rhabditida</taxon>
        <taxon>Tylenchina</taxon>
        <taxon>Panagrolaimomorpha</taxon>
        <taxon>Panagrolaimoidea</taxon>
        <taxon>Panagrolaimidae</taxon>
        <taxon>Panagrolaimus</taxon>
    </lineage>
</organism>
<protein>
    <submittedName>
        <fullName evidence="2">DUF4050 domain-containing protein</fullName>
    </submittedName>
</protein>